<keyword evidence="4" id="KW-0804">Transcription</keyword>
<dbReference type="Pfam" id="PF03466">
    <property type="entry name" value="LysR_substrate"/>
    <property type="match status" value="1"/>
</dbReference>
<dbReference type="PROSITE" id="PS50931">
    <property type="entry name" value="HTH_LYSR"/>
    <property type="match status" value="1"/>
</dbReference>
<proteinExistence type="inferred from homology"/>
<organism evidence="6 7">
    <name type="scientific">Bosea lupini</name>
    <dbReference type="NCBI Taxonomy" id="1036779"/>
    <lineage>
        <taxon>Bacteria</taxon>
        <taxon>Pseudomonadati</taxon>
        <taxon>Pseudomonadota</taxon>
        <taxon>Alphaproteobacteria</taxon>
        <taxon>Hyphomicrobiales</taxon>
        <taxon>Boseaceae</taxon>
        <taxon>Bosea</taxon>
    </lineage>
</organism>
<dbReference type="InterPro" id="IPR050176">
    <property type="entry name" value="LTTR"/>
</dbReference>
<reference evidence="7" key="1">
    <citation type="submission" date="2016-10" db="EMBL/GenBank/DDBJ databases">
        <authorList>
            <person name="Varghese N."/>
            <person name="Submissions S."/>
        </authorList>
    </citation>
    <scope>NUCLEOTIDE SEQUENCE [LARGE SCALE GENOMIC DNA]</scope>
    <source>
        <strain evidence="7">LMG 26383,CCUG 61248,R- 45681</strain>
    </source>
</reference>
<dbReference type="NCBIfam" id="NF002964">
    <property type="entry name" value="PRK03635.1"/>
    <property type="match status" value="1"/>
</dbReference>
<evidence type="ECO:0000313" key="6">
    <source>
        <dbReference type="EMBL" id="SEM27634.1"/>
    </source>
</evidence>
<dbReference type="OrthoDB" id="3252676at2"/>
<evidence type="ECO:0000256" key="2">
    <source>
        <dbReference type="ARBA" id="ARBA00023015"/>
    </source>
</evidence>
<dbReference type="NCBIfam" id="NF009888">
    <property type="entry name" value="PRK13348.1"/>
    <property type="match status" value="1"/>
</dbReference>
<feature type="domain" description="HTH lysR-type" evidence="5">
    <location>
        <begin position="2"/>
        <end position="58"/>
    </location>
</feature>
<dbReference type="Pfam" id="PF00126">
    <property type="entry name" value="HTH_1"/>
    <property type="match status" value="1"/>
</dbReference>
<dbReference type="PRINTS" id="PR00039">
    <property type="entry name" value="HTHLYSR"/>
</dbReference>
<dbReference type="SUPFAM" id="SSF53850">
    <property type="entry name" value="Periplasmic binding protein-like II"/>
    <property type="match status" value="1"/>
</dbReference>
<dbReference type="GO" id="GO:0003700">
    <property type="term" value="F:DNA-binding transcription factor activity"/>
    <property type="evidence" value="ECO:0007669"/>
    <property type="project" value="InterPro"/>
</dbReference>
<dbReference type="Gene3D" id="3.40.190.290">
    <property type="match status" value="1"/>
</dbReference>
<sequence length="302" mass="33212">MLDYPALQAVSLVVRTGSFDKAAQALNVTPSAVSQRVKQLEERLGTVLIIRGQPCIATERGEWLCRHMEQVGLLEGELMTRLPALAEPGQPQQRVTLRVAANADSLGTWFLGAVAAFTNRSPHLLDIAVDDQEHTADWLRQGRVLAAVTALDKPIQGCRVIPLGSLRYLATASPVFMARHFTDGVTLPALAQAPSLVFNQKDRLQSQWMELAFGESPSHPVHWVPSTQGFVESCLLGIGWSANPELLVREHLDAGRLCELMPGRVLDTPLFWQVNRVAADRLADLTRAVVETARRLLLSPRV</sequence>
<dbReference type="NCBIfam" id="TIGR03298">
    <property type="entry name" value="argP"/>
    <property type="match status" value="1"/>
</dbReference>
<evidence type="ECO:0000313" key="7">
    <source>
        <dbReference type="Proteomes" id="UP000199664"/>
    </source>
</evidence>
<evidence type="ECO:0000256" key="3">
    <source>
        <dbReference type="ARBA" id="ARBA00023125"/>
    </source>
</evidence>
<evidence type="ECO:0000259" key="5">
    <source>
        <dbReference type="PROSITE" id="PS50931"/>
    </source>
</evidence>
<dbReference type="STRING" id="1036779.SAMN04515666_109130"/>
<dbReference type="InterPro" id="IPR017685">
    <property type="entry name" value="ArgP"/>
</dbReference>
<keyword evidence="3" id="KW-0238">DNA-binding</keyword>
<gene>
    <name evidence="6" type="ORF">SAMN04515666_109130</name>
</gene>
<dbReference type="SUPFAM" id="SSF46785">
    <property type="entry name" value="Winged helix' DNA-binding domain"/>
    <property type="match status" value="1"/>
</dbReference>
<name>A0A1H7X228_9HYPH</name>
<evidence type="ECO:0000256" key="4">
    <source>
        <dbReference type="ARBA" id="ARBA00023163"/>
    </source>
</evidence>
<dbReference type="Proteomes" id="UP000199664">
    <property type="component" value="Unassembled WGS sequence"/>
</dbReference>
<accession>A0A1H7X228</accession>
<dbReference type="GO" id="GO:0003677">
    <property type="term" value="F:DNA binding"/>
    <property type="evidence" value="ECO:0007669"/>
    <property type="project" value="UniProtKB-KW"/>
</dbReference>
<dbReference type="PANTHER" id="PTHR30579:SF2">
    <property type="entry name" value="HTH-TYPE TRANSCRIPTIONAL REGULATOR ARGP"/>
    <property type="match status" value="1"/>
</dbReference>
<evidence type="ECO:0000256" key="1">
    <source>
        <dbReference type="ARBA" id="ARBA00009437"/>
    </source>
</evidence>
<keyword evidence="7" id="KW-1185">Reference proteome</keyword>
<keyword evidence="2" id="KW-0805">Transcription regulation</keyword>
<dbReference type="Gene3D" id="1.10.10.10">
    <property type="entry name" value="Winged helix-like DNA-binding domain superfamily/Winged helix DNA-binding domain"/>
    <property type="match status" value="1"/>
</dbReference>
<dbReference type="EMBL" id="FOAN01000009">
    <property type="protein sequence ID" value="SEM27634.1"/>
    <property type="molecule type" value="Genomic_DNA"/>
</dbReference>
<dbReference type="PANTHER" id="PTHR30579">
    <property type="entry name" value="TRANSCRIPTIONAL REGULATOR"/>
    <property type="match status" value="1"/>
</dbReference>
<dbReference type="InterPro" id="IPR000847">
    <property type="entry name" value="LysR_HTH_N"/>
</dbReference>
<dbReference type="InterPro" id="IPR005119">
    <property type="entry name" value="LysR_subst-bd"/>
</dbReference>
<protein>
    <submittedName>
        <fullName evidence="6">LysR family transcriptional regulator, chromosome initiation inhibitor</fullName>
    </submittedName>
</protein>
<comment type="similarity">
    <text evidence="1">Belongs to the LysR transcriptional regulatory family.</text>
</comment>
<dbReference type="RefSeq" id="WP_091840544.1">
    <property type="nucleotide sequence ID" value="NZ_FOAN01000009.1"/>
</dbReference>
<dbReference type="AlphaFoldDB" id="A0A1H7X228"/>
<dbReference type="InterPro" id="IPR036388">
    <property type="entry name" value="WH-like_DNA-bd_sf"/>
</dbReference>
<dbReference type="InterPro" id="IPR036390">
    <property type="entry name" value="WH_DNA-bd_sf"/>
</dbReference>